<evidence type="ECO:0000256" key="1">
    <source>
        <dbReference type="SAM" id="Phobius"/>
    </source>
</evidence>
<dbReference type="EMBL" id="AP028654">
    <property type="protein sequence ID" value="BEP27971.1"/>
    <property type="molecule type" value="Genomic_DNA"/>
</dbReference>
<dbReference type="KEGG" id="hprf:HLPR_03020"/>
<keyword evidence="1" id="KW-1133">Transmembrane helix</keyword>
<feature type="transmembrane region" description="Helical" evidence="1">
    <location>
        <begin position="56"/>
        <end position="74"/>
    </location>
</feature>
<reference evidence="2 3" key="1">
    <citation type="submission" date="2023-08" db="EMBL/GenBank/DDBJ databases">
        <title>Helicovermis profunda gen. nov., sp. nov., a novel mesophilic, fermentative bacterium within the Bacillota from a deep-sea hydrothermal vent chimney.</title>
        <authorList>
            <person name="Miyazaki U."/>
            <person name="Mizutani D."/>
            <person name="Hashimoto Y."/>
            <person name="Tame A."/>
            <person name="Sawayama S."/>
            <person name="Miyazaki J."/>
            <person name="Takai K."/>
            <person name="Nakagawa S."/>
        </authorList>
    </citation>
    <scope>NUCLEOTIDE SEQUENCE [LARGE SCALE GENOMIC DNA]</scope>
    <source>
        <strain evidence="2 3">S502</strain>
    </source>
</reference>
<organism evidence="2 3">
    <name type="scientific">Helicovermis profundi</name>
    <dbReference type="NCBI Taxonomy" id="3065157"/>
    <lineage>
        <taxon>Bacteria</taxon>
        <taxon>Bacillati</taxon>
        <taxon>Bacillota</taxon>
        <taxon>Clostridia</taxon>
        <taxon>Helicovermis</taxon>
    </lineage>
</organism>
<protein>
    <recommendedName>
        <fullName evidence="4">Permease</fullName>
    </recommendedName>
</protein>
<accession>A0AAU9E0Y5</accession>
<dbReference type="Proteomes" id="UP001321786">
    <property type="component" value="Chromosome"/>
</dbReference>
<feature type="transmembrane region" description="Helical" evidence="1">
    <location>
        <begin position="121"/>
        <end position="141"/>
    </location>
</feature>
<dbReference type="AlphaFoldDB" id="A0AAU9E0Y5"/>
<feature type="transmembrane region" description="Helical" evidence="1">
    <location>
        <begin position="21"/>
        <end position="44"/>
    </location>
</feature>
<proteinExistence type="predicted"/>
<feature type="transmembrane region" description="Helical" evidence="1">
    <location>
        <begin position="81"/>
        <end position="101"/>
    </location>
</feature>
<evidence type="ECO:0000313" key="3">
    <source>
        <dbReference type="Proteomes" id="UP001321786"/>
    </source>
</evidence>
<keyword evidence="1" id="KW-0812">Transmembrane</keyword>
<keyword evidence="3" id="KW-1185">Reference proteome</keyword>
<evidence type="ECO:0008006" key="4">
    <source>
        <dbReference type="Google" id="ProtNLM"/>
    </source>
</evidence>
<gene>
    <name evidence="2" type="ORF">HLPR_03020</name>
</gene>
<evidence type="ECO:0000313" key="2">
    <source>
        <dbReference type="EMBL" id="BEP27971.1"/>
    </source>
</evidence>
<name>A0AAU9E0Y5_9FIRM</name>
<dbReference type="RefSeq" id="WP_338536328.1">
    <property type="nucleotide sequence ID" value="NZ_AP028654.1"/>
</dbReference>
<keyword evidence="1" id="KW-0472">Membrane</keyword>
<sequence length="142" mass="15678">MKKKQYKKIFLKTSKALVKNIPTMLSIMFLIGIMKTFISFEALAKLFTGNYFIDTIYGSLLGSVLAGNAINSYVIGKEMLLANISLFAITAFIVSWVTVGIVQLPLESEIFGKRFTYTRNILSTLLSIIIAILTVLTLGVIG</sequence>